<protein>
    <submittedName>
        <fullName evidence="1">Uncharacterized protein</fullName>
    </submittedName>
</protein>
<dbReference type="Proteomes" id="UP001054945">
    <property type="component" value="Unassembled WGS sequence"/>
</dbReference>
<organism evidence="1 2">
    <name type="scientific">Caerostris extrusa</name>
    <name type="common">Bark spider</name>
    <name type="synonym">Caerostris bankana</name>
    <dbReference type="NCBI Taxonomy" id="172846"/>
    <lineage>
        <taxon>Eukaryota</taxon>
        <taxon>Metazoa</taxon>
        <taxon>Ecdysozoa</taxon>
        <taxon>Arthropoda</taxon>
        <taxon>Chelicerata</taxon>
        <taxon>Arachnida</taxon>
        <taxon>Araneae</taxon>
        <taxon>Araneomorphae</taxon>
        <taxon>Entelegynae</taxon>
        <taxon>Araneoidea</taxon>
        <taxon>Araneidae</taxon>
        <taxon>Caerostris</taxon>
    </lineage>
</organism>
<accession>A0AAV4STB1</accession>
<evidence type="ECO:0000313" key="2">
    <source>
        <dbReference type="Proteomes" id="UP001054945"/>
    </source>
</evidence>
<evidence type="ECO:0000313" key="1">
    <source>
        <dbReference type="EMBL" id="GIY37000.1"/>
    </source>
</evidence>
<proteinExistence type="predicted"/>
<dbReference type="AlphaFoldDB" id="A0AAV4STB1"/>
<reference evidence="1 2" key="1">
    <citation type="submission" date="2021-06" db="EMBL/GenBank/DDBJ databases">
        <title>Caerostris extrusa draft genome.</title>
        <authorList>
            <person name="Kono N."/>
            <person name="Arakawa K."/>
        </authorList>
    </citation>
    <scope>NUCLEOTIDE SEQUENCE [LARGE SCALE GENOMIC DNA]</scope>
</reference>
<comment type="caution">
    <text evidence="1">The sequence shown here is derived from an EMBL/GenBank/DDBJ whole genome shotgun (WGS) entry which is preliminary data.</text>
</comment>
<name>A0AAV4STB1_CAEEX</name>
<gene>
    <name evidence="1" type="ORF">CEXT_584861</name>
</gene>
<keyword evidence="2" id="KW-1185">Reference proteome</keyword>
<dbReference type="EMBL" id="BPLR01010114">
    <property type="protein sequence ID" value="GIY37000.1"/>
    <property type="molecule type" value="Genomic_DNA"/>
</dbReference>
<sequence>MSSVNLQIVVVPNWPFTPAFNPARDLIPLFRRFRIIPHHILESPGMDTFKTSQEPVTKDLNDPQVEQEIQNSIEAVF</sequence>